<evidence type="ECO:0008006" key="3">
    <source>
        <dbReference type="Google" id="ProtNLM"/>
    </source>
</evidence>
<dbReference type="EMBL" id="QPJS01000001">
    <property type="protein sequence ID" value="RCX05689.1"/>
    <property type="molecule type" value="Genomic_DNA"/>
</dbReference>
<keyword evidence="2" id="KW-1185">Reference proteome</keyword>
<comment type="caution">
    <text evidence="1">The sequence shown here is derived from an EMBL/GenBank/DDBJ whole genome shotgun (WGS) entry which is preliminary data.</text>
</comment>
<dbReference type="RefSeq" id="WP_114365950.1">
    <property type="nucleotide sequence ID" value="NZ_BHZF01000001.1"/>
</dbReference>
<sequence length="370" mass="43911">MSLYDKIKYAESLFRSRKFKKKIVIIESDDWGSERIPNLSVRKILEEKGIDVGTNPHSKYDTLERLEDLELLHNQLENFEKQFGKKVKITANFILGNPDFEKIKQHNYQQYFFEEFTKTYERRDGHTLVWSKIQELIRNGYFVPQFHGREHINFCFWLKELREGNKFFSDAFELGCYGIDIPRAGLHRKNLMAAFEYSDIYQKKIIEESISEGLEIFENNFKRKSETVVAPRHVWDSDLEYLMRNKGVTAIQTTMFQLSPGIDRYQRTFRYTGMLNPKTGMRYLVRNAFFEPSYSEKFDWINQTLRKVQIAFLFNIPAIIGMHRINFVGGLIPSVRDQNLEKFNKLLQKIVESYPDVEFLSSDELSKMIN</sequence>
<protein>
    <recommendedName>
        <fullName evidence="3">Polysaccharide deacetylase</fullName>
    </recommendedName>
</protein>
<evidence type="ECO:0000313" key="1">
    <source>
        <dbReference type="EMBL" id="RCX05689.1"/>
    </source>
</evidence>
<accession>A0A369A8P1</accession>
<dbReference type="AlphaFoldDB" id="A0A369A8P1"/>
<gene>
    <name evidence="1" type="ORF">DES35_101977</name>
</gene>
<organism evidence="1 2">
    <name type="scientific">Schleiferia thermophila</name>
    <dbReference type="NCBI Taxonomy" id="884107"/>
    <lineage>
        <taxon>Bacteria</taxon>
        <taxon>Pseudomonadati</taxon>
        <taxon>Bacteroidota</taxon>
        <taxon>Flavobacteriia</taxon>
        <taxon>Flavobacteriales</taxon>
        <taxon>Schleiferiaceae</taxon>
        <taxon>Schleiferia</taxon>
    </lineage>
</organism>
<dbReference type="Proteomes" id="UP000253517">
    <property type="component" value="Unassembled WGS sequence"/>
</dbReference>
<reference evidence="1 2" key="1">
    <citation type="submission" date="2018-07" db="EMBL/GenBank/DDBJ databases">
        <title>Genomic Encyclopedia of Type Strains, Phase IV (KMG-IV): sequencing the most valuable type-strain genomes for metagenomic binning, comparative biology and taxonomic classification.</title>
        <authorList>
            <person name="Goeker M."/>
        </authorList>
    </citation>
    <scope>NUCLEOTIDE SEQUENCE [LARGE SCALE GENOMIC DNA]</scope>
    <source>
        <strain evidence="1 2">DSM 21410</strain>
    </source>
</reference>
<name>A0A369A8P1_9FLAO</name>
<evidence type="ECO:0000313" key="2">
    <source>
        <dbReference type="Proteomes" id="UP000253517"/>
    </source>
</evidence>
<proteinExistence type="predicted"/>